<proteinExistence type="predicted"/>
<evidence type="ECO:0000313" key="2">
    <source>
        <dbReference type="EMBL" id="MDF2096672.1"/>
    </source>
</evidence>
<keyword evidence="1" id="KW-0812">Transmembrane</keyword>
<evidence type="ECO:0000313" key="3">
    <source>
        <dbReference type="Proteomes" id="UP001215503"/>
    </source>
</evidence>
<keyword evidence="3" id="KW-1185">Reference proteome</keyword>
<dbReference type="EMBL" id="JARHUD010000007">
    <property type="protein sequence ID" value="MDF2096672.1"/>
    <property type="molecule type" value="Genomic_DNA"/>
</dbReference>
<dbReference type="RefSeq" id="WP_275823359.1">
    <property type="nucleotide sequence ID" value="NZ_JARHUD010000007.1"/>
</dbReference>
<reference evidence="2 3" key="1">
    <citation type="submission" date="2023-03" db="EMBL/GenBank/DDBJ databases">
        <title>Fodinicurvata sp. CAU 1616 isolated from sea sendiment.</title>
        <authorList>
            <person name="Kim W."/>
        </authorList>
    </citation>
    <scope>NUCLEOTIDE SEQUENCE [LARGE SCALE GENOMIC DNA]</scope>
    <source>
        <strain evidence="2 3">CAU 1616</strain>
    </source>
</reference>
<sequence length="45" mass="4694">MTAVAASLLVGVHALSDFSLQLPAVTVTWLVLLALGVAQSWRTDA</sequence>
<protein>
    <submittedName>
        <fullName evidence="2">Uncharacterized protein</fullName>
    </submittedName>
</protein>
<dbReference type="Proteomes" id="UP001215503">
    <property type="component" value="Unassembled WGS sequence"/>
</dbReference>
<feature type="transmembrane region" description="Helical" evidence="1">
    <location>
        <begin position="24"/>
        <end position="41"/>
    </location>
</feature>
<evidence type="ECO:0000256" key="1">
    <source>
        <dbReference type="SAM" id="Phobius"/>
    </source>
</evidence>
<organism evidence="2 3">
    <name type="scientific">Aquibaculum arenosum</name>
    <dbReference type="NCBI Taxonomy" id="3032591"/>
    <lineage>
        <taxon>Bacteria</taxon>
        <taxon>Pseudomonadati</taxon>
        <taxon>Pseudomonadota</taxon>
        <taxon>Alphaproteobacteria</taxon>
        <taxon>Rhodospirillales</taxon>
        <taxon>Rhodovibrionaceae</taxon>
        <taxon>Aquibaculum</taxon>
    </lineage>
</organism>
<name>A0ABT5YPB3_9PROT</name>
<keyword evidence="1" id="KW-0472">Membrane</keyword>
<keyword evidence="1" id="KW-1133">Transmembrane helix</keyword>
<accession>A0ABT5YPB3</accession>
<gene>
    <name evidence="2" type="ORF">P2G67_11850</name>
</gene>
<comment type="caution">
    <text evidence="2">The sequence shown here is derived from an EMBL/GenBank/DDBJ whole genome shotgun (WGS) entry which is preliminary data.</text>
</comment>